<dbReference type="Proteomes" id="UP000614601">
    <property type="component" value="Unassembled WGS sequence"/>
</dbReference>
<feature type="region of interest" description="Disordered" evidence="5">
    <location>
        <begin position="199"/>
        <end position="238"/>
    </location>
</feature>
<dbReference type="EMBL" id="CAJFCW020000002">
    <property type="protein sequence ID" value="CAG9097045.1"/>
    <property type="molecule type" value="Genomic_DNA"/>
</dbReference>
<dbReference type="InterPro" id="IPR009072">
    <property type="entry name" value="Histone-fold"/>
</dbReference>
<evidence type="ECO:0000256" key="2">
    <source>
        <dbReference type="ARBA" id="ARBA00023015"/>
    </source>
</evidence>
<comment type="subcellular location">
    <subcellularLocation>
        <location evidence="1">Nucleus</location>
    </subcellularLocation>
</comment>
<organism evidence="7 8">
    <name type="scientific">Bursaphelenchus okinawaensis</name>
    <dbReference type="NCBI Taxonomy" id="465554"/>
    <lineage>
        <taxon>Eukaryota</taxon>
        <taxon>Metazoa</taxon>
        <taxon>Ecdysozoa</taxon>
        <taxon>Nematoda</taxon>
        <taxon>Chromadorea</taxon>
        <taxon>Rhabditida</taxon>
        <taxon>Tylenchina</taxon>
        <taxon>Tylenchomorpha</taxon>
        <taxon>Aphelenchoidea</taxon>
        <taxon>Aphelenchoididae</taxon>
        <taxon>Bursaphelenchus</taxon>
    </lineage>
</organism>
<evidence type="ECO:0000256" key="5">
    <source>
        <dbReference type="SAM" id="MobiDB-lite"/>
    </source>
</evidence>
<dbReference type="Proteomes" id="UP000783686">
    <property type="component" value="Unassembled WGS sequence"/>
</dbReference>
<name>A0A811KB91_9BILA</name>
<keyword evidence="3" id="KW-0804">Transcription</keyword>
<feature type="region of interest" description="Disordered" evidence="5">
    <location>
        <begin position="330"/>
        <end position="350"/>
    </location>
</feature>
<keyword evidence="4" id="KW-0539">Nucleus</keyword>
<feature type="compositionally biased region" description="Basic residues" evidence="5">
    <location>
        <begin position="204"/>
        <end position="216"/>
    </location>
</feature>
<reference evidence="7" key="1">
    <citation type="submission" date="2020-09" db="EMBL/GenBank/DDBJ databases">
        <authorList>
            <person name="Kikuchi T."/>
        </authorList>
    </citation>
    <scope>NUCLEOTIDE SEQUENCE</scope>
    <source>
        <strain evidence="7">SH1</strain>
    </source>
</reference>
<evidence type="ECO:0000256" key="4">
    <source>
        <dbReference type="ARBA" id="ARBA00023242"/>
    </source>
</evidence>
<dbReference type="EMBL" id="CAJFDH010000002">
    <property type="protein sequence ID" value="CAD5212640.1"/>
    <property type="molecule type" value="Genomic_DNA"/>
</dbReference>
<feature type="region of interest" description="Disordered" evidence="5">
    <location>
        <begin position="286"/>
        <end position="314"/>
    </location>
</feature>
<dbReference type="GO" id="GO:0046982">
    <property type="term" value="F:protein heterodimerization activity"/>
    <property type="evidence" value="ECO:0007669"/>
    <property type="project" value="InterPro"/>
</dbReference>
<dbReference type="Gene3D" id="1.10.20.10">
    <property type="entry name" value="Histone, subunit A"/>
    <property type="match status" value="1"/>
</dbReference>
<protein>
    <recommendedName>
        <fullName evidence="6">Bromodomain associated domain-containing protein</fullName>
    </recommendedName>
</protein>
<sequence>MIENPTEELGRRAFQRSIALVLDNMGFKAATKPVIELLGLLAKRYFEDLCKRMALHRDFAGHEFLRLKDMEAALDDQGIDVEELYTYVLQVGSFYRGPVIPKYPVNLQAVIEAEVYYSKKENPIERRKVKEDGHVQLYHGPCKHNIPDFSKLTAVQMGYANSLKMLPTIPISSESETTPVKVVKKAKHIEQRKTVKRRFELSHRKGKKSKLSKPKKTVSDPTYTLRKAKSSVPRAAKSEVFKPRKDYYENEKPSTDRPPLIVSFKNLRSREVLDITTAAREERIRKEAKQKKKEKKKKKNSSYNLSDQGDRSSSMSEAIETFTEIFGNGTINEQNNKAGKENDNVFKKPLLPTKKKPKVMLPSVFDNYRVVESKLEGLRMKFKLVKNAVSSSENGKQ</sequence>
<gene>
    <name evidence="7" type="ORF">BOKJ2_LOCUS4441</name>
</gene>
<dbReference type="OrthoDB" id="436852at2759"/>
<keyword evidence="2" id="KW-0805">Transcription regulation</keyword>
<proteinExistence type="predicted"/>
<dbReference type="InterPro" id="IPR006565">
    <property type="entry name" value="BTP"/>
</dbReference>
<evidence type="ECO:0000259" key="6">
    <source>
        <dbReference type="Pfam" id="PF07524"/>
    </source>
</evidence>
<dbReference type="Pfam" id="PF07524">
    <property type="entry name" value="Bromo_TP"/>
    <property type="match status" value="1"/>
</dbReference>
<feature type="compositionally biased region" description="Basic residues" evidence="5">
    <location>
        <begin position="288"/>
        <end position="300"/>
    </location>
</feature>
<dbReference type="GO" id="GO:0005634">
    <property type="term" value="C:nucleus"/>
    <property type="evidence" value="ECO:0007669"/>
    <property type="project" value="UniProtKB-SubCell"/>
</dbReference>
<dbReference type="AlphaFoldDB" id="A0A811KB91"/>
<feature type="domain" description="Bromodomain associated" evidence="6">
    <location>
        <begin position="8"/>
        <end position="83"/>
    </location>
</feature>
<evidence type="ECO:0000256" key="1">
    <source>
        <dbReference type="ARBA" id="ARBA00004123"/>
    </source>
</evidence>
<evidence type="ECO:0000313" key="8">
    <source>
        <dbReference type="Proteomes" id="UP000614601"/>
    </source>
</evidence>
<accession>A0A811KB91</accession>
<keyword evidence="8" id="KW-1185">Reference proteome</keyword>
<feature type="compositionally biased region" description="Basic and acidic residues" evidence="5">
    <location>
        <begin position="243"/>
        <end position="255"/>
    </location>
</feature>
<feature type="region of interest" description="Disordered" evidence="5">
    <location>
        <begin position="243"/>
        <end position="262"/>
    </location>
</feature>
<evidence type="ECO:0000313" key="7">
    <source>
        <dbReference type="EMBL" id="CAD5212640.1"/>
    </source>
</evidence>
<evidence type="ECO:0000256" key="3">
    <source>
        <dbReference type="ARBA" id="ARBA00023163"/>
    </source>
</evidence>
<feature type="compositionally biased region" description="Polar residues" evidence="5">
    <location>
        <begin position="301"/>
        <end position="314"/>
    </location>
</feature>
<comment type="caution">
    <text evidence="7">The sequence shown here is derived from an EMBL/GenBank/DDBJ whole genome shotgun (WGS) entry which is preliminary data.</text>
</comment>